<dbReference type="Gene3D" id="2.60.120.330">
    <property type="entry name" value="B-lactam Antibiotic, Isopenicillin N Synthase, Chain"/>
    <property type="match status" value="1"/>
</dbReference>
<dbReference type="EMBL" id="JACGWO010000012">
    <property type="protein sequence ID" value="KAK4413895.1"/>
    <property type="molecule type" value="Genomic_DNA"/>
</dbReference>
<dbReference type="InterPro" id="IPR027443">
    <property type="entry name" value="IPNS-like_sf"/>
</dbReference>
<sequence length="147" mass="16415">MGMAAHTDSTILNILHQSNTSGLQVLRGDNTGWITVQPYPGALVILLGDLMHILSNGSYLNPFHRAFVNQTQHRLSIVYLHGPPSSVKISPLLQLVSHHNPPLYRPVTWSEYLGIKAQYFDKALTTIRLRNEFIDAAVDDDDSVKID</sequence>
<organism evidence="2 3">
    <name type="scientific">Sesamum alatum</name>
    <dbReference type="NCBI Taxonomy" id="300844"/>
    <lineage>
        <taxon>Eukaryota</taxon>
        <taxon>Viridiplantae</taxon>
        <taxon>Streptophyta</taxon>
        <taxon>Embryophyta</taxon>
        <taxon>Tracheophyta</taxon>
        <taxon>Spermatophyta</taxon>
        <taxon>Magnoliopsida</taxon>
        <taxon>eudicotyledons</taxon>
        <taxon>Gunneridae</taxon>
        <taxon>Pentapetalae</taxon>
        <taxon>asterids</taxon>
        <taxon>lamiids</taxon>
        <taxon>Lamiales</taxon>
        <taxon>Pedaliaceae</taxon>
        <taxon>Sesamum</taxon>
    </lineage>
</organism>
<comment type="caution">
    <text evidence="2">The sequence shown here is derived from an EMBL/GenBank/DDBJ whole genome shotgun (WGS) entry which is preliminary data.</text>
</comment>
<dbReference type="InterPro" id="IPR050231">
    <property type="entry name" value="Iron_ascorbate_oxido_reductase"/>
</dbReference>
<dbReference type="InterPro" id="IPR044861">
    <property type="entry name" value="IPNS-like_FE2OG_OXY"/>
</dbReference>
<keyword evidence="3" id="KW-1185">Reference proteome</keyword>
<dbReference type="Pfam" id="PF03171">
    <property type="entry name" value="2OG-FeII_Oxy"/>
    <property type="match status" value="1"/>
</dbReference>
<dbReference type="PROSITE" id="PS51471">
    <property type="entry name" value="FE2OG_OXY"/>
    <property type="match status" value="1"/>
</dbReference>
<protein>
    <submittedName>
        <fullName evidence="2">Gibberellin 3-beta-dioxygenase 1</fullName>
    </submittedName>
</protein>
<reference evidence="2" key="2">
    <citation type="journal article" date="2024" name="Plant">
        <title>Genomic evolution and insights into agronomic trait innovations of Sesamum species.</title>
        <authorList>
            <person name="Miao H."/>
            <person name="Wang L."/>
            <person name="Qu L."/>
            <person name="Liu H."/>
            <person name="Sun Y."/>
            <person name="Le M."/>
            <person name="Wang Q."/>
            <person name="Wei S."/>
            <person name="Zheng Y."/>
            <person name="Lin W."/>
            <person name="Duan Y."/>
            <person name="Cao H."/>
            <person name="Xiong S."/>
            <person name="Wang X."/>
            <person name="Wei L."/>
            <person name="Li C."/>
            <person name="Ma Q."/>
            <person name="Ju M."/>
            <person name="Zhao R."/>
            <person name="Li G."/>
            <person name="Mu C."/>
            <person name="Tian Q."/>
            <person name="Mei H."/>
            <person name="Zhang T."/>
            <person name="Gao T."/>
            <person name="Zhang H."/>
        </authorList>
    </citation>
    <scope>NUCLEOTIDE SEQUENCE</scope>
    <source>
        <strain evidence="2">3651</strain>
    </source>
</reference>
<accession>A0AAE1XL22</accession>
<gene>
    <name evidence="2" type="ORF">Salat_2802300</name>
</gene>
<dbReference type="SUPFAM" id="SSF51197">
    <property type="entry name" value="Clavaminate synthase-like"/>
    <property type="match status" value="1"/>
</dbReference>
<evidence type="ECO:0000313" key="2">
    <source>
        <dbReference type="EMBL" id="KAK4413895.1"/>
    </source>
</evidence>
<proteinExistence type="predicted"/>
<dbReference type="InterPro" id="IPR005123">
    <property type="entry name" value="Oxoglu/Fe-dep_dioxygenase_dom"/>
</dbReference>
<evidence type="ECO:0000259" key="1">
    <source>
        <dbReference type="PROSITE" id="PS51471"/>
    </source>
</evidence>
<dbReference type="Proteomes" id="UP001293254">
    <property type="component" value="Unassembled WGS sequence"/>
</dbReference>
<dbReference type="AlphaFoldDB" id="A0AAE1XL22"/>
<reference evidence="2" key="1">
    <citation type="submission" date="2020-06" db="EMBL/GenBank/DDBJ databases">
        <authorList>
            <person name="Li T."/>
            <person name="Hu X."/>
            <person name="Zhang T."/>
            <person name="Song X."/>
            <person name="Zhang H."/>
            <person name="Dai N."/>
            <person name="Sheng W."/>
            <person name="Hou X."/>
            <person name="Wei L."/>
        </authorList>
    </citation>
    <scope>NUCLEOTIDE SEQUENCE</scope>
    <source>
        <strain evidence="2">3651</strain>
        <tissue evidence="2">Leaf</tissue>
    </source>
</reference>
<evidence type="ECO:0000313" key="3">
    <source>
        <dbReference type="Proteomes" id="UP001293254"/>
    </source>
</evidence>
<dbReference type="PANTHER" id="PTHR47990">
    <property type="entry name" value="2-OXOGLUTARATE (2OG) AND FE(II)-DEPENDENT OXYGENASE SUPERFAMILY PROTEIN-RELATED"/>
    <property type="match status" value="1"/>
</dbReference>
<name>A0AAE1XL22_9LAMI</name>
<feature type="domain" description="Fe2OG dioxygenase" evidence="1">
    <location>
        <begin position="1"/>
        <end position="83"/>
    </location>
</feature>